<name>A0A7T0PUX6_9ACTO</name>
<gene>
    <name evidence="3" type="ORF">ID810_07690</name>
</gene>
<dbReference type="EMBL" id="CP063989">
    <property type="protein sequence ID" value="QPL04671.1"/>
    <property type="molecule type" value="Genomic_DNA"/>
</dbReference>
<dbReference type="RefSeq" id="WP_166858563.1">
    <property type="nucleotide sequence ID" value="NZ_CP063989.1"/>
</dbReference>
<keyword evidence="3" id="KW-0808">Transferase</keyword>
<dbReference type="SUPFAM" id="SSF56112">
    <property type="entry name" value="Protein kinase-like (PK-like)"/>
    <property type="match status" value="1"/>
</dbReference>
<proteinExistence type="predicted"/>
<organism evidence="3 4">
    <name type="scientific">Actinomyces respiraculi</name>
    <dbReference type="NCBI Taxonomy" id="2744574"/>
    <lineage>
        <taxon>Bacteria</taxon>
        <taxon>Bacillati</taxon>
        <taxon>Actinomycetota</taxon>
        <taxon>Actinomycetes</taxon>
        <taxon>Actinomycetales</taxon>
        <taxon>Actinomycetaceae</taxon>
        <taxon>Actinomyces</taxon>
    </lineage>
</organism>
<evidence type="ECO:0000256" key="1">
    <source>
        <dbReference type="SAM" id="MobiDB-lite"/>
    </source>
</evidence>
<evidence type="ECO:0000313" key="3">
    <source>
        <dbReference type="EMBL" id="QPL04671.1"/>
    </source>
</evidence>
<evidence type="ECO:0000259" key="2">
    <source>
        <dbReference type="Pfam" id="PF01636"/>
    </source>
</evidence>
<feature type="region of interest" description="Disordered" evidence="1">
    <location>
        <begin position="1"/>
        <end position="23"/>
    </location>
</feature>
<keyword evidence="4" id="KW-1185">Reference proteome</keyword>
<evidence type="ECO:0000313" key="4">
    <source>
        <dbReference type="Proteomes" id="UP000594637"/>
    </source>
</evidence>
<feature type="domain" description="Aminoglycoside phosphotransferase" evidence="2">
    <location>
        <begin position="104"/>
        <end position="277"/>
    </location>
</feature>
<dbReference type="AlphaFoldDB" id="A0A7T0PUX6"/>
<dbReference type="Proteomes" id="UP000594637">
    <property type="component" value="Chromosome"/>
</dbReference>
<dbReference type="InterPro" id="IPR002575">
    <property type="entry name" value="Aminoglycoside_PTrfase"/>
</dbReference>
<dbReference type="Gene3D" id="3.90.1200.10">
    <property type="match status" value="1"/>
</dbReference>
<reference evidence="3 4" key="1">
    <citation type="submission" date="2020-11" db="EMBL/GenBank/DDBJ databases">
        <title>Actinomyces sp. ZJ750.</title>
        <authorList>
            <person name="Zhou J."/>
        </authorList>
    </citation>
    <scope>NUCLEOTIDE SEQUENCE [LARGE SCALE GENOMIC DNA]</scope>
    <source>
        <strain evidence="3 4">ZJ750</strain>
    </source>
</reference>
<dbReference type="KEGG" id="arep:ID810_07690"/>
<protein>
    <submittedName>
        <fullName evidence="3">Phosphotransferase</fullName>
    </submittedName>
</protein>
<sequence length="356" mass="38459">MSTEKNRSTPAVQHPEPGTDTYEALSRLPGIRRAWPARDGSISIECRDEQGRLRAGTLAPQGSVSMLPYATDPALPALAPPLHGELVVHRAARRAVVLEPERVRKATRSGRAAPSSAALAAFGAFTAMGLRVPRVLAVGDTYIDLERLPGRSLAELGDDGLEGWTQLAGVWGGLSRPDADLPVHGPRQEAEVLRGWFGNASRRGLLTGLVEDPEALEHAVEEVCATLVQDTPGSMALSHRDLHDGQLLWNGEVLSLIDLDTACLAEAELDLGNLIAHAELMGVQGRLSDRGAERLSPVLDLMCSALPVHADRLSIYRRSAALRLIFVHAFRPGARTWLPTWARRSLAPFRRPASSI</sequence>
<accession>A0A7T0PUX6</accession>
<dbReference type="Pfam" id="PF01636">
    <property type="entry name" value="APH"/>
    <property type="match status" value="1"/>
</dbReference>
<dbReference type="GO" id="GO:0016740">
    <property type="term" value="F:transferase activity"/>
    <property type="evidence" value="ECO:0007669"/>
    <property type="project" value="UniProtKB-KW"/>
</dbReference>
<dbReference type="InterPro" id="IPR011009">
    <property type="entry name" value="Kinase-like_dom_sf"/>
</dbReference>